<feature type="compositionally biased region" description="Low complexity" evidence="1">
    <location>
        <begin position="17"/>
        <end position="28"/>
    </location>
</feature>
<dbReference type="VEuPathDB" id="TriTrypDB:BSAL_06590"/>
<proteinExistence type="predicted"/>
<dbReference type="OMA" id="VESPKNM"/>
<name>A0A0S4J7Q9_BODSA</name>
<dbReference type="AlphaFoldDB" id="A0A0S4J7Q9"/>
<feature type="region of interest" description="Disordered" evidence="1">
    <location>
        <begin position="143"/>
        <end position="179"/>
    </location>
</feature>
<gene>
    <name evidence="2" type="ORF">BSAL_06590</name>
</gene>
<dbReference type="Proteomes" id="UP000051952">
    <property type="component" value="Unassembled WGS sequence"/>
</dbReference>
<feature type="region of interest" description="Disordered" evidence="1">
    <location>
        <begin position="17"/>
        <end position="37"/>
    </location>
</feature>
<feature type="compositionally biased region" description="Basic and acidic residues" evidence="1">
    <location>
        <begin position="150"/>
        <end position="160"/>
    </location>
</feature>
<reference evidence="3" key="1">
    <citation type="submission" date="2015-09" db="EMBL/GenBank/DDBJ databases">
        <authorList>
            <consortium name="Pathogen Informatics"/>
        </authorList>
    </citation>
    <scope>NUCLEOTIDE SEQUENCE [LARGE SCALE GENOMIC DNA]</scope>
    <source>
        <strain evidence="3">Lake Konstanz</strain>
    </source>
</reference>
<feature type="compositionally biased region" description="Basic and acidic residues" evidence="1">
    <location>
        <begin position="69"/>
        <end position="81"/>
    </location>
</feature>
<evidence type="ECO:0000256" key="1">
    <source>
        <dbReference type="SAM" id="MobiDB-lite"/>
    </source>
</evidence>
<accession>A0A0S4J7Q9</accession>
<evidence type="ECO:0000313" key="2">
    <source>
        <dbReference type="EMBL" id="CUG86100.1"/>
    </source>
</evidence>
<protein>
    <submittedName>
        <fullName evidence="2">Uncharacterized protein</fullName>
    </submittedName>
</protein>
<evidence type="ECO:0000313" key="3">
    <source>
        <dbReference type="Proteomes" id="UP000051952"/>
    </source>
</evidence>
<feature type="region of interest" description="Disordered" evidence="1">
    <location>
        <begin position="69"/>
        <end position="89"/>
    </location>
</feature>
<dbReference type="EMBL" id="CYKH01001237">
    <property type="protein sequence ID" value="CUG86100.1"/>
    <property type="molecule type" value="Genomic_DNA"/>
</dbReference>
<keyword evidence="3" id="KW-1185">Reference proteome</keyword>
<organism evidence="2 3">
    <name type="scientific">Bodo saltans</name>
    <name type="common">Flagellated protozoan</name>
    <dbReference type="NCBI Taxonomy" id="75058"/>
    <lineage>
        <taxon>Eukaryota</taxon>
        <taxon>Discoba</taxon>
        <taxon>Euglenozoa</taxon>
        <taxon>Kinetoplastea</taxon>
        <taxon>Metakinetoplastina</taxon>
        <taxon>Eubodonida</taxon>
        <taxon>Bodonidae</taxon>
        <taxon>Bodo</taxon>
    </lineage>
</organism>
<sequence length="179" mass="19547">MFTMIDQKEVVVTKTVKPASPKKVAPKVTKAERKAQREEDDIIAKELALATSGMHADKRKATITTLDEYRSSKKDKQEARKSASGPVATTFTAKQVEQDKEQGFAVVKRQEAPKKREASPADVEAISQKEALDRKLGQFFRASAKKGKGGKKDFLGKDEPSTEGGKVVIKGSIGGGRTW</sequence>